<dbReference type="InterPro" id="IPR036873">
    <property type="entry name" value="Rhodanese-like_dom_sf"/>
</dbReference>
<feature type="domain" description="Rhodanese" evidence="1">
    <location>
        <begin position="12"/>
        <end position="98"/>
    </location>
</feature>
<gene>
    <name evidence="2" type="ORF">ACFPJ4_15265</name>
</gene>
<dbReference type="PROSITE" id="PS50206">
    <property type="entry name" value="RHODANESE_3"/>
    <property type="match status" value="1"/>
</dbReference>
<dbReference type="PANTHER" id="PTHR43031:SF17">
    <property type="entry name" value="SULFURTRANSFERASE YTWF-RELATED"/>
    <property type="match status" value="1"/>
</dbReference>
<keyword evidence="3" id="KW-1185">Reference proteome</keyword>
<organism evidence="2 3">
    <name type="scientific">Lysinimonas soli</name>
    <dbReference type="NCBI Taxonomy" id="1074233"/>
    <lineage>
        <taxon>Bacteria</taxon>
        <taxon>Bacillati</taxon>
        <taxon>Actinomycetota</taxon>
        <taxon>Actinomycetes</taxon>
        <taxon>Micrococcales</taxon>
        <taxon>Microbacteriaceae</taxon>
        <taxon>Lysinimonas</taxon>
    </lineage>
</organism>
<proteinExistence type="predicted"/>
<dbReference type="InterPro" id="IPR050229">
    <property type="entry name" value="GlpE_sulfurtransferase"/>
</dbReference>
<name>A0ABW0NXK2_9MICO</name>
<dbReference type="SUPFAM" id="SSF52821">
    <property type="entry name" value="Rhodanese/Cell cycle control phosphatase"/>
    <property type="match status" value="1"/>
</dbReference>
<dbReference type="SMART" id="SM00450">
    <property type="entry name" value="RHOD"/>
    <property type="match status" value="1"/>
</dbReference>
<evidence type="ECO:0000259" key="1">
    <source>
        <dbReference type="PROSITE" id="PS50206"/>
    </source>
</evidence>
<dbReference type="Pfam" id="PF00581">
    <property type="entry name" value="Rhodanese"/>
    <property type="match status" value="1"/>
</dbReference>
<accession>A0ABW0NXK2</accession>
<sequence>MKSITPTEFVALGAGAVLVDVREPDEVATVRVPGALVLPMSTLDQHLDELPDGSFYVMCHAGGRSARVVTALEQQGYDAVNVLGGITQWEQEGLPVER</sequence>
<evidence type="ECO:0000313" key="3">
    <source>
        <dbReference type="Proteomes" id="UP001596039"/>
    </source>
</evidence>
<protein>
    <submittedName>
        <fullName evidence="2">Rhodanese-like domain-containing protein</fullName>
    </submittedName>
</protein>
<dbReference type="PANTHER" id="PTHR43031">
    <property type="entry name" value="FAD-DEPENDENT OXIDOREDUCTASE"/>
    <property type="match status" value="1"/>
</dbReference>
<evidence type="ECO:0000313" key="2">
    <source>
        <dbReference type="EMBL" id="MFC5503604.1"/>
    </source>
</evidence>
<comment type="caution">
    <text evidence="2">The sequence shown here is derived from an EMBL/GenBank/DDBJ whole genome shotgun (WGS) entry which is preliminary data.</text>
</comment>
<dbReference type="EMBL" id="JBHSMG010000006">
    <property type="protein sequence ID" value="MFC5503604.1"/>
    <property type="molecule type" value="Genomic_DNA"/>
</dbReference>
<reference evidence="3" key="1">
    <citation type="journal article" date="2019" name="Int. J. Syst. Evol. Microbiol.">
        <title>The Global Catalogue of Microorganisms (GCM) 10K type strain sequencing project: providing services to taxonomists for standard genome sequencing and annotation.</title>
        <authorList>
            <consortium name="The Broad Institute Genomics Platform"/>
            <consortium name="The Broad Institute Genome Sequencing Center for Infectious Disease"/>
            <person name="Wu L."/>
            <person name="Ma J."/>
        </authorList>
    </citation>
    <scope>NUCLEOTIDE SEQUENCE [LARGE SCALE GENOMIC DNA]</scope>
    <source>
        <strain evidence="3">CGMCC 4.6997</strain>
    </source>
</reference>
<dbReference type="InterPro" id="IPR001763">
    <property type="entry name" value="Rhodanese-like_dom"/>
</dbReference>
<dbReference type="RefSeq" id="WP_386741339.1">
    <property type="nucleotide sequence ID" value="NZ_JBHSMG010000006.1"/>
</dbReference>
<dbReference type="Proteomes" id="UP001596039">
    <property type="component" value="Unassembled WGS sequence"/>
</dbReference>
<dbReference type="Gene3D" id="3.40.250.10">
    <property type="entry name" value="Rhodanese-like domain"/>
    <property type="match status" value="1"/>
</dbReference>